<dbReference type="InterPro" id="IPR036869">
    <property type="entry name" value="J_dom_sf"/>
</dbReference>
<dbReference type="OrthoDB" id="6690513at2"/>
<feature type="transmembrane region" description="Helical" evidence="3">
    <location>
        <begin position="106"/>
        <end position="125"/>
    </location>
</feature>
<gene>
    <name evidence="4" type="ORF">A9Z60_09540</name>
</gene>
<evidence type="ECO:0008006" key="6">
    <source>
        <dbReference type="Google" id="ProtNLM"/>
    </source>
</evidence>
<feature type="compositionally biased region" description="Polar residues" evidence="2">
    <location>
        <begin position="62"/>
        <end position="74"/>
    </location>
</feature>
<feature type="region of interest" description="Disordered" evidence="2">
    <location>
        <begin position="62"/>
        <end position="86"/>
    </location>
</feature>
<dbReference type="RefSeq" id="WP_066893391.1">
    <property type="nucleotide sequence ID" value="NZ_LZDN01000019.1"/>
</dbReference>
<keyword evidence="3" id="KW-1133">Transmembrane helix</keyword>
<evidence type="ECO:0000256" key="3">
    <source>
        <dbReference type="SAM" id="Phobius"/>
    </source>
</evidence>
<sequence>MINLYQVLGLSAHATDVQIRQALNTHAQTLDPKVIKAVNEWLLNPAVRPNYDAKLQTQEPHFFTSPQPIHHNQPSPEPSFNPYQSPSYDSSADEYYTPYLWNPNKATFIALIFVPVAIYMHALNWQELGEDELAQQSKTLAFIVLAIMFGLAIFEMTTGISLPNATGLIILFAWYFGLGKKQVAYVKDELGDEYERKTWLKPILISIGALIGFVVTSMALGYIFGLLGFLHPDF</sequence>
<name>A0A1B8PJ07_MORNO</name>
<protein>
    <recommendedName>
        <fullName evidence="6">J domain-containing protein</fullName>
    </recommendedName>
</protein>
<feature type="transmembrane region" description="Helical" evidence="3">
    <location>
        <begin position="199"/>
        <end position="224"/>
    </location>
</feature>
<keyword evidence="3" id="KW-0812">Transmembrane</keyword>
<evidence type="ECO:0000256" key="2">
    <source>
        <dbReference type="SAM" id="MobiDB-lite"/>
    </source>
</evidence>
<dbReference type="AlphaFoldDB" id="A0A1B8PJ07"/>
<feature type="transmembrane region" description="Helical" evidence="3">
    <location>
        <begin position="160"/>
        <end position="178"/>
    </location>
</feature>
<dbReference type="EMBL" id="LZDN01000019">
    <property type="protein sequence ID" value="OBX50229.1"/>
    <property type="molecule type" value="Genomic_DNA"/>
</dbReference>
<evidence type="ECO:0000313" key="5">
    <source>
        <dbReference type="Proteomes" id="UP000092671"/>
    </source>
</evidence>
<accession>A0A1B8PJ07</accession>
<reference evidence="4 5" key="1">
    <citation type="submission" date="2016-06" db="EMBL/GenBank/DDBJ databases">
        <title>Draft genome of Moraxella nonliquefaciens CCUG 60284.</title>
        <authorList>
            <person name="Salva-Serra F."/>
            <person name="Engstrom-Jakobsson H."/>
            <person name="Thorell K."/>
            <person name="Gonzales-Siles L."/>
            <person name="Karlsson R."/>
            <person name="Boulund F."/>
            <person name="Engstrand L."/>
            <person name="Kristiansson E."/>
            <person name="Moore E."/>
        </authorList>
    </citation>
    <scope>NUCLEOTIDE SEQUENCE [LARGE SCALE GENOMIC DNA]</scope>
    <source>
        <strain evidence="4 5">CCUG 60284</strain>
    </source>
</reference>
<keyword evidence="1" id="KW-0143">Chaperone</keyword>
<organism evidence="4 5">
    <name type="scientific">Moraxella nonliquefaciens</name>
    <dbReference type="NCBI Taxonomy" id="478"/>
    <lineage>
        <taxon>Bacteria</taxon>
        <taxon>Pseudomonadati</taxon>
        <taxon>Pseudomonadota</taxon>
        <taxon>Gammaproteobacteria</taxon>
        <taxon>Moraxellales</taxon>
        <taxon>Moraxellaceae</taxon>
        <taxon>Moraxella</taxon>
    </lineage>
</organism>
<dbReference type="SUPFAM" id="SSF46565">
    <property type="entry name" value="Chaperone J-domain"/>
    <property type="match status" value="1"/>
</dbReference>
<feature type="transmembrane region" description="Helical" evidence="3">
    <location>
        <begin position="137"/>
        <end position="154"/>
    </location>
</feature>
<comment type="caution">
    <text evidence="4">The sequence shown here is derived from an EMBL/GenBank/DDBJ whole genome shotgun (WGS) entry which is preliminary data.</text>
</comment>
<proteinExistence type="predicted"/>
<evidence type="ECO:0000256" key="1">
    <source>
        <dbReference type="ARBA" id="ARBA00023186"/>
    </source>
</evidence>
<dbReference type="Proteomes" id="UP000092671">
    <property type="component" value="Unassembled WGS sequence"/>
</dbReference>
<evidence type="ECO:0000313" key="4">
    <source>
        <dbReference type="EMBL" id="OBX50229.1"/>
    </source>
</evidence>
<keyword evidence="3" id="KW-0472">Membrane</keyword>